<name>A0A4Q2D021_9AGAR</name>
<proteinExistence type="predicted"/>
<dbReference type="OrthoDB" id="3217196at2759"/>
<keyword evidence="2" id="KW-1185">Reference proteome</keyword>
<gene>
    <name evidence="1" type="ORF">EST38_g14291</name>
</gene>
<accession>A0A4Q2D021</accession>
<dbReference type="EMBL" id="SDEE01001785">
    <property type="protein sequence ID" value="RXW11564.1"/>
    <property type="molecule type" value="Genomic_DNA"/>
</dbReference>
<protein>
    <submittedName>
        <fullName evidence="1">Uncharacterized protein</fullName>
    </submittedName>
</protein>
<evidence type="ECO:0000313" key="2">
    <source>
        <dbReference type="Proteomes" id="UP000290288"/>
    </source>
</evidence>
<dbReference type="InterPro" id="IPR011990">
    <property type="entry name" value="TPR-like_helical_dom_sf"/>
</dbReference>
<evidence type="ECO:0000313" key="1">
    <source>
        <dbReference type="EMBL" id="RXW11564.1"/>
    </source>
</evidence>
<dbReference type="AlphaFoldDB" id="A0A4Q2D021"/>
<dbReference type="Gene3D" id="1.25.40.10">
    <property type="entry name" value="Tetratricopeptide repeat domain"/>
    <property type="match status" value="1"/>
</dbReference>
<dbReference type="Proteomes" id="UP000290288">
    <property type="component" value="Unassembled WGS sequence"/>
</dbReference>
<comment type="caution">
    <text evidence="1">The sequence shown here is derived from an EMBL/GenBank/DDBJ whole genome shotgun (WGS) entry which is preliminary data.</text>
</comment>
<reference evidence="1 2" key="1">
    <citation type="submission" date="2019-01" db="EMBL/GenBank/DDBJ databases">
        <title>Draft genome sequence of Psathyrella aberdarensis IHI B618.</title>
        <authorList>
            <person name="Buettner E."/>
            <person name="Kellner H."/>
        </authorList>
    </citation>
    <scope>NUCLEOTIDE SEQUENCE [LARGE SCALE GENOMIC DNA]</scope>
    <source>
        <strain evidence="1 2">IHI B618</strain>
    </source>
</reference>
<dbReference type="SUPFAM" id="SSF48452">
    <property type="entry name" value="TPR-like"/>
    <property type="match status" value="1"/>
</dbReference>
<organism evidence="1 2">
    <name type="scientific">Candolleomyces aberdarensis</name>
    <dbReference type="NCBI Taxonomy" id="2316362"/>
    <lineage>
        <taxon>Eukaryota</taxon>
        <taxon>Fungi</taxon>
        <taxon>Dikarya</taxon>
        <taxon>Basidiomycota</taxon>
        <taxon>Agaricomycotina</taxon>
        <taxon>Agaricomycetes</taxon>
        <taxon>Agaricomycetidae</taxon>
        <taxon>Agaricales</taxon>
        <taxon>Agaricineae</taxon>
        <taxon>Psathyrellaceae</taxon>
        <taxon>Candolleomyces</taxon>
    </lineage>
</organism>
<sequence length="158" mass="17517">MTDLDEAIFLCSEALELRPPPHPDRESPLRNLADAVMARSDAHTGISADLEEGILLYREVPQLRPSPHPGRSLALPNPSFTLQKMYEETLALPCLQKAISHIEELLASHCPVGHEDRLGTLETLGSLLQMQFDAKGEEEDLAYIERLNEEAGQFSTST</sequence>